<accession>A0A7C9CF48</accession>
<organism evidence="2">
    <name type="scientific">Opuntia streptacantha</name>
    <name type="common">Prickly pear cactus</name>
    <name type="synonym">Opuntia cardona</name>
    <dbReference type="NCBI Taxonomy" id="393608"/>
    <lineage>
        <taxon>Eukaryota</taxon>
        <taxon>Viridiplantae</taxon>
        <taxon>Streptophyta</taxon>
        <taxon>Embryophyta</taxon>
        <taxon>Tracheophyta</taxon>
        <taxon>Spermatophyta</taxon>
        <taxon>Magnoliopsida</taxon>
        <taxon>eudicotyledons</taxon>
        <taxon>Gunneridae</taxon>
        <taxon>Pentapetalae</taxon>
        <taxon>Caryophyllales</taxon>
        <taxon>Cactineae</taxon>
        <taxon>Cactaceae</taxon>
        <taxon>Opuntioideae</taxon>
        <taxon>Opuntia</taxon>
    </lineage>
</organism>
<feature type="region of interest" description="Disordered" evidence="1">
    <location>
        <begin position="1"/>
        <end position="80"/>
    </location>
</feature>
<dbReference type="EMBL" id="GISG01013270">
    <property type="protein sequence ID" value="MBA4616821.1"/>
    <property type="molecule type" value="Transcribed_RNA"/>
</dbReference>
<reference evidence="2" key="1">
    <citation type="journal article" date="2013" name="J. Plant Res.">
        <title>Effect of fungi and light on seed germination of three Opuntia species from semiarid lands of central Mexico.</title>
        <authorList>
            <person name="Delgado-Sanchez P."/>
            <person name="Jimenez-Bremont J.F."/>
            <person name="Guerrero-Gonzalez Mde L."/>
            <person name="Flores J."/>
        </authorList>
    </citation>
    <scope>NUCLEOTIDE SEQUENCE</scope>
    <source>
        <tissue evidence="2">Cladode</tissue>
    </source>
</reference>
<protein>
    <submittedName>
        <fullName evidence="2">Uncharacterized protein</fullName>
    </submittedName>
</protein>
<reference evidence="2" key="2">
    <citation type="submission" date="2020-07" db="EMBL/GenBank/DDBJ databases">
        <authorList>
            <person name="Vera ALvarez R."/>
            <person name="Arias-Moreno D.M."/>
            <person name="Jimenez-Jacinto V."/>
            <person name="Jimenez-Bremont J.F."/>
            <person name="Swaminathan K."/>
            <person name="Moose S.P."/>
            <person name="Guerrero-Gonzalez M.L."/>
            <person name="Marino-Ramirez L."/>
            <person name="Landsman D."/>
            <person name="Rodriguez-Kessler M."/>
            <person name="Delgado-Sanchez P."/>
        </authorList>
    </citation>
    <scope>NUCLEOTIDE SEQUENCE</scope>
    <source>
        <tissue evidence="2">Cladode</tissue>
    </source>
</reference>
<feature type="compositionally biased region" description="Acidic residues" evidence="1">
    <location>
        <begin position="16"/>
        <end position="26"/>
    </location>
</feature>
<dbReference type="AlphaFoldDB" id="A0A7C9CF48"/>
<evidence type="ECO:0000256" key="1">
    <source>
        <dbReference type="SAM" id="MobiDB-lite"/>
    </source>
</evidence>
<name>A0A7C9CF48_OPUST</name>
<sequence length="194" mass="21330">MRNAIPKEDDHVPGFEDLEDIEESGDENFHSNHQDQGRVEEDDLPNSNSKIRQGQGSHSSNDSKQDITSPTKTKTVSFSIGNSEEICRARQQLMTLAAQECNEGSSPTSLPPPGFEFESPTSAQLEKNQPNCEVAQEVSNSTEVTSDSLRKLAHESLAVGELLGVKVIGDYKAALSRITKPLKKNKGWKRSHGR</sequence>
<proteinExistence type="predicted"/>
<feature type="compositionally biased region" description="Polar residues" evidence="1">
    <location>
        <begin position="45"/>
        <end position="80"/>
    </location>
</feature>
<evidence type="ECO:0000313" key="2">
    <source>
        <dbReference type="EMBL" id="MBA4616821.1"/>
    </source>
</evidence>
<feature type="region of interest" description="Disordered" evidence="1">
    <location>
        <begin position="100"/>
        <end position="123"/>
    </location>
</feature>
<feature type="compositionally biased region" description="Basic and acidic residues" evidence="1">
    <location>
        <begin position="1"/>
        <end position="14"/>
    </location>
</feature>
<feature type="compositionally biased region" description="Basic and acidic residues" evidence="1">
    <location>
        <begin position="27"/>
        <end position="39"/>
    </location>
</feature>